<feature type="binding site" evidence="7">
    <location>
        <position position="410"/>
    </location>
    <ligand>
        <name>Mg(2+)</name>
        <dbReference type="ChEBI" id="CHEBI:18420"/>
        <label>2</label>
    </ligand>
</feature>
<feature type="binding site" evidence="7">
    <location>
        <position position="410"/>
    </location>
    <ligand>
        <name>Mg(2+)</name>
        <dbReference type="ChEBI" id="CHEBI:18420"/>
        <label>1</label>
    </ligand>
</feature>
<dbReference type="GO" id="GO:0000287">
    <property type="term" value="F:magnesium ion binding"/>
    <property type="evidence" value="ECO:0007669"/>
    <property type="project" value="UniProtKB-UniRule"/>
</dbReference>
<dbReference type="NCBIfam" id="TIGR00499">
    <property type="entry name" value="lysS_bact"/>
    <property type="match status" value="1"/>
</dbReference>
<evidence type="ECO:0000313" key="11">
    <source>
        <dbReference type="Proteomes" id="UP000582213"/>
    </source>
</evidence>
<dbReference type="InterPro" id="IPR004364">
    <property type="entry name" value="Aa-tRNA-synt_II"/>
</dbReference>
<evidence type="ECO:0000256" key="4">
    <source>
        <dbReference type="ARBA" id="ARBA00022840"/>
    </source>
</evidence>
<dbReference type="PRINTS" id="PR00982">
    <property type="entry name" value="TRNASYNTHLYS"/>
</dbReference>
<dbReference type="Gene3D" id="3.30.930.10">
    <property type="entry name" value="Bira Bifunctional Protein, Domain 2"/>
    <property type="match status" value="1"/>
</dbReference>
<dbReference type="GO" id="GO:0005524">
    <property type="term" value="F:ATP binding"/>
    <property type="evidence" value="ECO:0007669"/>
    <property type="project" value="UniProtKB-UniRule"/>
</dbReference>
<evidence type="ECO:0000256" key="3">
    <source>
        <dbReference type="ARBA" id="ARBA00022741"/>
    </source>
</evidence>
<dbReference type="SUPFAM" id="SSF50249">
    <property type="entry name" value="Nucleic acid-binding proteins"/>
    <property type="match status" value="1"/>
</dbReference>
<evidence type="ECO:0000259" key="9">
    <source>
        <dbReference type="PROSITE" id="PS50862"/>
    </source>
</evidence>
<dbReference type="InterPro" id="IPR044136">
    <property type="entry name" value="Lys-tRNA-ligase_II_N"/>
</dbReference>
<dbReference type="EMBL" id="JACHFY010000004">
    <property type="protein sequence ID" value="MBB5253399.1"/>
    <property type="molecule type" value="Genomic_DNA"/>
</dbReference>
<dbReference type="InterPro" id="IPR045864">
    <property type="entry name" value="aa-tRNA-synth_II/BPL/LPL"/>
</dbReference>
<evidence type="ECO:0000256" key="5">
    <source>
        <dbReference type="ARBA" id="ARBA00023146"/>
    </source>
</evidence>
<dbReference type="HAMAP" id="MF_00252">
    <property type="entry name" value="Lys_tRNA_synth_class2"/>
    <property type="match status" value="1"/>
</dbReference>
<dbReference type="InterPro" id="IPR012340">
    <property type="entry name" value="NA-bd_OB-fold"/>
</dbReference>
<dbReference type="NCBIfam" id="NF001756">
    <property type="entry name" value="PRK00484.1"/>
    <property type="match status" value="1"/>
</dbReference>
<dbReference type="SUPFAM" id="SSF55681">
    <property type="entry name" value="Class II aaRS and biotin synthetases"/>
    <property type="match status" value="1"/>
</dbReference>
<keyword evidence="7 8" id="KW-0460">Magnesium</keyword>
<feature type="binding site" evidence="7">
    <location>
        <position position="403"/>
    </location>
    <ligand>
        <name>Mg(2+)</name>
        <dbReference type="ChEBI" id="CHEBI:18420"/>
        <label>1</label>
    </ligand>
</feature>
<dbReference type="AlphaFoldDB" id="A0A7J9RTN3"/>
<dbReference type="Pfam" id="PF01336">
    <property type="entry name" value="tRNA_anti-codon"/>
    <property type="match status" value="1"/>
</dbReference>
<proteinExistence type="inferred from homology"/>
<dbReference type="CDD" id="cd04322">
    <property type="entry name" value="LysRS_N"/>
    <property type="match status" value="1"/>
</dbReference>
<evidence type="ECO:0000256" key="2">
    <source>
        <dbReference type="ARBA" id="ARBA00022723"/>
    </source>
</evidence>
<accession>A0A7J9RTN3</accession>
<dbReference type="InterPro" id="IPR018149">
    <property type="entry name" value="Lys-tRNA-synth_II_C"/>
</dbReference>
<keyword evidence="3 7" id="KW-0547">Nucleotide-binding</keyword>
<keyword evidence="7" id="KW-0648">Protein biosynthesis</keyword>
<dbReference type="InterPro" id="IPR002313">
    <property type="entry name" value="Lys-tRNA-ligase_II"/>
</dbReference>
<comment type="catalytic activity">
    <reaction evidence="6 7 8">
        <text>tRNA(Lys) + L-lysine + ATP = L-lysyl-tRNA(Lys) + AMP + diphosphate</text>
        <dbReference type="Rhea" id="RHEA:20792"/>
        <dbReference type="Rhea" id="RHEA-COMP:9696"/>
        <dbReference type="Rhea" id="RHEA-COMP:9697"/>
        <dbReference type="ChEBI" id="CHEBI:30616"/>
        <dbReference type="ChEBI" id="CHEBI:32551"/>
        <dbReference type="ChEBI" id="CHEBI:33019"/>
        <dbReference type="ChEBI" id="CHEBI:78442"/>
        <dbReference type="ChEBI" id="CHEBI:78529"/>
        <dbReference type="ChEBI" id="CHEBI:456215"/>
        <dbReference type="EC" id="6.1.1.6"/>
    </reaction>
</comment>
<dbReference type="GO" id="GO:0004824">
    <property type="term" value="F:lysine-tRNA ligase activity"/>
    <property type="evidence" value="ECO:0007669"/>
    <property type="project" value="UniProtKB-UniRule"/>
</dbReference>
<dbReference type="GO" id="GO:0000049">
    <property type="term" value="F:tRNA binding"/>
    <property type="evidence" value="ECO:0007669"/>
    <property type="project" value="TreeGrafter"/>
</dbReference>
<keyword evidence="7" id="KW-0963">Cytoplasm</keyword>
<dbReference type="EC" id="6.1.1.6" evidence="7"/>
<evidence type="ECO:0000256" key="8">
    <source>
        <dbReference type="RuleBase" id="RU000336"/>
    </source>
</evidence>
<keyword evidence="2 7" id="KW-0479">Metal-binding</keyword>
<dbReference type="PROSITE" id="PS50862">
    <property type="entry name" value="AA_TRNA_LIGASE_II"/>
    <property type="match status" value="1"/>
</dbReference>
<sequence>MIKLKWDERRVKIVEELRKQGINPYPQKYEITHTIVEIKKIASERNDKPQDPFMFDISTAGRVANIRRHGKISFVDIFDEGEKLQLQLRVNELGEKYDKFFEIVDRGDIIGVKGDLLYTIKGELTLRIKDYAMLAKSLIEPPDWSKLSPEFRYAHRYVDFLYNDNARKAMETRFLIIRLIREYLYSKGFIEVETPILQPVYGGALAKPFKSHVNYLDEDWYLRISLELYLKRFIVGGFNKVFEIGKVFRNEDIDVTHNPEFTLMELYWAYADYNDIMRLTEDMLQYVVKSVFHDTKIKYTISGKDYEIDFSQFKKVTIYDALSEALGKNVENVSDEELKNLMDKYGLKPRGNMYIRGLMIEKLFDKLVEPNLIQPTFILDYPIETTPLCKPHRSKPGLVERFELFIAGMELANAYTELNDPILQDKLFKQEQEMFRRGDEEAHPYDVDFVRALSYGMPPTGGLGIGIDRLVMLLTNNYSIKEVIPFPMLSSKIIEED</sequence>
<comment type="subcellular location">
    <subcellularLocation>
        <location evidence="7">Cytoplasm</location>
    </subcellularLocation>
</comment>
<reference evidence="10 11" key="1">
    <citation type="submission" date="2020-08" db="EMBL/GenBank/DDBJ databases">
        <title>Genomic Encyclopedia of Type Strains, Phase IV (KMG-IV): sequencing the most valuable type-strain genomes for metagenomic binning, comparative biology and taxonomic classification.</title>
        <authorList>
            <person name="Goeker M."/>
        </authorList>
    </citation>
    <scope>NUCLEOTIDE SEQUENCE [LARGE SCALE GENOMIC DNA]</scope>
    <source>
        <strain evidence="10 11">DSM 12421</strain>
    </source>
</reference>
<comment type="subunit">
    <text evidence="7">Homodimer.</text>
</comment>
<evidence type="ECO:0000256" key="6">
    <source>
        <dbReference type="ARBA" id="ARBA00048573"/>
    </source>
</evidence>
<dbReference type="GO" id="GO:0006430">
    <property type="term" value="P:lysyl-tRNA aminoacylation"/>
    <property type="evidence" value="ECO:0007669"/>
    <property type="project" value="UniProtKB-UniRule"/>
</dbReference>
<organism evidence="10 11">
    <name type="scientific">Sulfurisphaera ohwakuensis</name>
    <dbReference type="NCBI Taxonomy" id="69656"/>
    <lineage>
        <taxon>Archaea</taxon>
        <taxon>Thermoproteota</taxon>
        <taxon>Thermoprotei</taxon>
        <taxon>Sulfolobales</taxon>
        <taxon>Sulfolobaceae</taxon>
        <taxon>Sulfurisphaera</taxon>
    </lineage>
</organism>
<comment type="caution">
    <text evidence="10">The sequence shown here is derived from an EMBL/GenBank/DDBJ whole genome shotgun (WGS) entry which is preliminary data.</text>
</comment>
<gene>
    <name evidence="7" type="primary">lysS</name>
    <name evidence="10" type="ORF">HNQ62_001160</name>
</gene>
<dbReference type="PANTHER" id="PTHR42918">
    <property type="entry name" value="LYSYL-TRNA SYNTHETASE"/>
    <property type="match status" value="1"/>
</dbReference>
<dbReference type="Gene3D" id="2.40.50.140">
    <property type="entry name" value="Nucleic acid-binding proteins"/>
    <property type="match status" value="1"/>
</dbReference>
<dbReference type="PANTHER" id="PTHR42918:SF15">
    <property type="entry name" value="LYSINE--TRNA LIGASE, CHLOROPLASTIC_MITOCHONDRIAL"/>
    <property type="match status" value="1"/>
</dbReference>
<dbReference type="CDD" id="cd00775">
    <property type="entry name" value="LysRS_core"/>
    <property type="match status" value="1"/>
</dbReference>
<name>A0A7J9RTN3_SULOH</name>
<evidence type="ECO:0000256" key="1">
    <source>
        <dbReference type="ARBA" id="ARBA00022598"/>
    </source>
</evidence>
<keyword evidence="4 7" id="KW-0067">ATP-binding</keyword>
<keyword evidence="1 7" id="KW-0436">Ligase</keyword>
<protein>
    <recommendedName>
        <fullName evidence="7">Lysine--tRNA ligase</fullName>
        <ecNumber evidence="7">6.1.1.6</ecNumber>
    </recommendedName>
    <alternativeName>
        <fullName evidence="7">Lysyl-tRNA synthetase</fullName>
        <shortName evidence="7">LysRS</shortName>
    </alternativeName>
</protein>
<evidence type="ECO:0000313" key="10">
    <source>
        <dbReference type="EMBL" id="MBB5253399.1"/>
    </source>
</evidence>
<dbReference type="GO" id="GO:0005829">
    <property type="term" value="C:cytosol"/>
    <property type="evidence" value="ECO:0007669"/>
    <property type="project" value="TreeGrafter"/>
</dbReference>
<dbReference type="Proteomes" id="UP000582213">
    <property type="component" value="Unassembled WGS sequence"/>
</dbReference>
<dbReference type="Pfam" id="PF00152">
    <property type="entry name" value="tRNA-synt_2"/>
    <property type="match status" value="1"/>
</dbReference>
<comment type="cofactor">
    <cofactor evidence="7 8">
        <name>Mg(2+)</name>
        <dbReference type="ChEBI" id="CHEBI:18420"/>
    </cofactor>
    <text evidence="7 8">Binds 3 Mg(2+) ions per subunit.</text>
</comment>
<feature type="domain" description="Aminoacyl-transfer RNA synthetases class-II family profile" evidence="9">
    <location>
        <begin position="176"/>
        <end position="485"/>
    </location>
</feature>
<evidence type="ECO:0000256" key="7">
    <source>
        <dbReference type="HAMAP-Rule" id="MF_00252"/>
    </source>
</evidence>
<comment type="similarity">
    <text evidence="7">Belongs to the class-II aminoacyl-tRNA synthetase family.</text>
</comment>
<dbReference type="InterPro" id="IPR004365">
    <property type="entry name" value="NA-bd_OB_tRNA"/>
</dbReference>
<keyword evidence="5 7" id="KW-0030">Aminoacyl-tRNA synthetase</keyword>
<dbReference type="InterPro" id="IPR006195">
    <property type="entry name" value="aa-tRNA-synth_II"/>
</dbReference>